<dbReference type="AlphaFoldDB" id="A0A6L2K6H8"/>
<keyword evidence="1" id="KW-0472">Membrane</keyword>
<organism evidence="2">
    <name type="scientific">Tanacetum cinerariifolium</name>
    <name type="common">Dalmatian daisy</name>
    <name type="synonym">Chrysanthemum cinerariifolium</name>
    <dbReference type="NCBI Taxonomy" id="118510"/>
    <lineage>
        <taxon>Eukaryota</taxon>
        <taxon>Viridiplantae</taxon>
        <taxon>Streptophyta</taxon>
        <taxon>Embryophyta</taxon>
        <taxon>Tracheophyta</taxon>
        <taxon>Spermatophyta</taxon>
        <taxon>Magnoliopsida</taxon>
        <taxon>eudicotyledons</taxon>
        <taxon>Gunneridae</taxon>
        <taxon>Pentapetalae</taxon>
        <taxon>asterids</taxon>
        <taxon>campanulids</taxon>
        <taxon>Asterales</taxon>
        <taxon>Asteraceae</taxon>
        <taxon>Asteroideae</taxon>
        <taxon>Anthemideae</taxon>
        <taxon>Anthemidinae</taxon>
        <taxon>Tanacetum</taxon>
    </lineage>
</organism>
<keyword evidence="1" id="KW-1133">Transmembrane helix</keyword>
<evidence type="ECO:0000256" key="1">
    <source>
        <dbReference type="SAM" id="Phobius"/>
    </source>
</evidence>
<reference evidence="2" key="1">
    <citation type="journal article" date="2019" name="Sci. Rep.">
        <title>Draft genome of Tanacetum cinerariifolium, the natural source of mosquito coil.</title>
        <authorList>
            <person name="Yamashiro T."/>
            <person name="Shiraishi A."/>
            <person name="Satake H."/>
            <person name="Nakayama K."/>
        </authorList>
    </citation>
    <scope>NUCLEOTIDE SEQUENCE</scope>
</reference>
<name>A0A6L2K6H8_TANCI</name>
<comment type="caution">
    <text evidence="2">The sequence shown here is derived from an EMBL/GenBank/DDBJ whole genome shotgun (WGS) entry which is preliminary data.</text>
</comment>
<proteinExistence type="predicted"/>
<protein>
    <submittedName>
        <fullName evidence="2">Uncharacterized protein</fullName>
    </submittedName>
</protein>
<accession>A0A6L2K6H8</accession>
<sequence>MGFFKIAKVAMGFVRWEEVNRLRGCEVYLSYSRRVGQREMVGKLWGRCTIFQRDLFTFDTQGIMTYEEYELNNTVIKDLEEPWLDNGVPCQLCDHICEPYYFKNEITKWPTCSSYIDGFCNGEELPGMVRVRSMTYFQDHKWYDELADGKLKEETLMHKAKVEESRGNATSGVMKFCAWSINSFKNFHELDYNVLVKLQKCWWKINTHEVAPFTRLESYGQRPYAKLERLMTLILILTVSLIEIMTQATSVILKTIKGIKNTRMIPLMNHQSVKSGYSR</sequence>
<dbReference type="EMBL" id="BKCJ010001925">
    <property type="protein sequence ID" value="GEU45011.1"/>
    <property type="molecule type" value="Genomic_DNA"/>
</dbReference>
<feature type="transmembrane region" description="Helical" evidence="1">
    <location>
        <begin position="230"/>
        <end position="253"/>
    </location>
</feature>
<gene>
    <name evidence="2" type="ORF">Tci_016989</name>
</gene>
<evidence type="ECO:0000313" key="2">
    <source>
        <dbReference type="EMBL" id="GEU45011.1"/>
    </source>
</evidence>
<keyword evidence="1" id="KW-0812">Transmembrane</keyword>